<dbReference type="Proteomes" id="UP000287910">
    <property type="component" value="Unassembled WGS sequence"/>
</dbReference>
<dbReference type="InterPro" id="IPR001466">
    <property type="entry name" value="Beta-lactam-related"/>
</dbReference>
<feature type="domain" description="Beta-lactamase-related" evidence="2">
    <location>
        <begin position="39"/>
        <end position="339"/>
    </location>
</feature>
<name>A0A3S0RWP5_9BACI</name>
<evidence type="ECO:0000313" key="4">
    <source>
        <dbReference type="Proteomes" id="UP000287910"/>
    </source>
</evidence>
<dbReference type="AlphaFoldDB" id="A0A3S0RWP5"/>
<keyword evidence="1" id="KW-0472">Membrane</keyword>
<dbReference type="RefSeq" id="WP_126658060.1">
    <property type="nucleotide sequence ID" value="NZ_RYYR01000006.1"/>
</dbReference>
<keyword evidence="1" id="KW-1133">Transmembrane helix</keyword>
<evidence type="ECO:0000259" key="2">
    <source>
        <dbReference type="Pfam" id="PF00144"/>
    </source>
</evidence>
<keyword evidence="3" id="KW-0378">Hydrolase</keyword>
<feature type="transmembrane region" description="Helical" evidence="1">
    <location>
        <begin position="411"/>
        <end position="430"/>
    </location>
</feature>
<protein>
    <submittedName>
        <fullName evidence="3">Class A beta-lactamase-related serine hydrolase</fullName>
    </submittedName>
</protein>
<dbReference type="EMBL" id="RYYR01000006">
    <property type="protein sequence ID" value="RUL54641.1"/>
    <property type="molecule type" value="Genomic_DNA"/>
</dbReference>
<keyword evidence="4" id="KW-1185">Reference proteome</keyword>
<accession>A0A3S0RWP5</accession>
<comment type="caution">
    <text evidence="3">The sequence shown here is derived from an EMBL/GenBank/DDBJ whole genome shotgun (WGS) entry which is preliminary data.</text>
</comment>
<dbReference type="InterPro" id="IPR012338">
    <property type="entry name" value="Beta-lactam/transpept-like"/>
</dbReference>
<gene>
    <name evidence="3" type="ORF">EK386_05605</name>
</gene>
<dbReference type="Pfam" id="PF00144">
    <property type="entry name" value="Beta-lactamase"/>
    <property type="match status" value="1"/>
</dbReference>
<organism evidence="3 4">
    <name type="scientific">Lysinibacillus antri</name>
    <dbReference type="NCBI Taxonomy" id="2498145"/>
    <lineage>
        <taxon>Bacteria</taxon>
        <taxon>Bacillati</taxon>
        <taxon>Bacillota</taxon>
        <taxon>Bacilli</taxon>
        <taxon>Bacillales</taxon>
        <taxon>Bacillaceae</taxon>
        <taxon>Lysinibacillus</taxon>
    </lineage>
</organism>
<dbReference type="PANTHER" id="PTHR46825:SF9">
    <property type="entry name" value="BETA-LACTAMASE-RELATED DOMAIN-CONTAINING PROTEIN"/>
    <property type="match status" value="1"/>
</dbReference>
<feature type="transmembrane region" description="Helical" evidence="1">
    <location>
        <begin position="450"/>
        <end position="473"/>
    </location>
</feature>
<dbReference type="GO" id="GO:0016787">
    <property type="term" value="F:hydrolase activity"/>
    <property type="evidence" value="ECO:0007669"/>
    <property type="project" value="UniProtKB-KW"/>
</dbReference>
<sequence>MKKLVVLFVIYFYFFILPLHSFTVHAQTDRETEKLKQIDNYILAEMKAAHIPGISLGIVKDKQIIHLKGYGHIDDSDKPVTAQTPFILGSTTKSFTAMAIMKLVEEGKVDLDAPIQTYLPTIKITNTKITVRNLLNQTSGISIAPNHKDDTWKIKNENIGRVFEYSNENYKLLGKIITSVTNKPYGEFITTNIFSPLEMKHSYTSQTLAKKNGLASGYRTWFGFNIANQLPYNNEDDLPAGFLISSAEDMAHYLIAHMNHGQYNNQTLISNSSIEEMHQPIVRAPIMGEDSYYGMGWFSMPINGISTIRHSGEVPNYHSTMIMMPNEKYGIIILANINNSILISGLIERIGEGVVDLLAGKQPATISSSTYYQTYMIMNGIIFIIIVLLFFHIKNIKKWNNRLANGKIVTFINPLMINIILPLSILTQLPKLLGFTWSFLFDFVPDVTSFIFSVSVILLLVGCFKLYMIAAYLTKKRKMDWLSQSNNS</sequence>
<feature type="transmembrane region" description="Helical" evidence="1">
    <location>
        <begin position="371"/>
        <end position="391"/>
    </location>
</feature>
<dbReference type="PANTHER" id="PTHR46825">
    <property type="entry name" value="D-ALANYL-D-ALANINE-CARBOXYPEPTIDASE/ENDOPEPTIDASE AMPH"/>
    <property type="match status" value="1"/>
</dbReference>
<proteinExistence type="predicted"/>
<dbReference type="InterPro" id="IPR050491">
    <property type="entry name" value="AmpC-like"/>
</dbReference>
<keyword evidence="1" id="KW-0812">Transmembrane</keyword>
<dbReference type="Gene3D" id="3.40.710.10">
    <property type="entry name" value="DD-peptidase/beta-lactamase superfamily"/>
    <property type="match status" value="1"/>
</dbReference>
<dbReference type="SUPFAM" id="SSF56601">
    <property type="entry name" value="beta-lactamase/transpeptidase-like"/>
    <property type="match status" value="1"/>
</dbReference>
<evidence type="ECO:0000313" key="3">
    <source>
        <dbReference type="EMBL" id="RUL54641.1"/>
    </source>
</evidence>
<reference evidence="3 4" key="1">
    <citation type="submission" date="2018-12" db="EMBL/GenBank/DDBJ databases">
        <title>Lysinibacillus antri sp. nov., isolated from a cave soil.</title>
        <authorList>
            <person name="Narsing Rao M.P."/>
            <person name="Zhang H."/>
            <person name="Dong Z.-Y."/>
            <person name="Niu X.-K."/>
            <person name="Zhang K."/>
            <person name="Fang B.-Z."/>
            <person name="Kang Y.-Q."/>
            <person name="Xiao M."/>
            <person name="Li W.-J."/>
        </authorList>
    </citation>
    <scope>NUCLEOTIDE SEQUENCE [LARGE SCALE GENOMIC DNA]</scope>
    <source>
        <strain evidence="3 4">SYSU K30002</strain>
    </source>
</reference>
<evidence type="ECO:0000256" key="1">
    <source>
        <dbReference type="SAM" id="Phobius"/>
    </source>
</evidence>